<evidence type="ECO:0000313" key="1">
    <source>
        <dbReference type="EMBL" id="KAG5463200.1"/>
    </source>
</evidence>
<evidence type="ECO:0000313" key="2">
    <source>
        <dbReference type="Proteomes" id="UP000673691"/>
    </source>
</evidence>
<gene>
    <name evidence="1" type="ORF">BJ554DRAFT_1065</name>
</gene>
<comment type="caution">
    <text evidence="1">The sequence shown here is derived from an EMBL/GenBank/DDBJ whole genome shotgun (WGS) entry which is preliminary data.</text>
</comment>
<keyword evidence="2" id="KW-1185">Reference proteome</keyword>
<name>A0A8H8A1G6_9FUNG</name>
<reference evidence="1 2" key="1">
    <citation type="journal article" name="Sci. Rep.">
        <title>Genome-scale phylogenetic analyses confirm Olpidium as the closest living zoosporic fungus to the non-flagellated, terrestrial fungi.</title>
        <authorList>
            <person name="Chang Y."/>
            <person name="Rochon D."/>
            <person name="Sekimoto S."/>
            <person name="Wang Y."/>
            <person name="Chovatia M."/>
            <person name="Sandor L."/>
            <person name="Salamov A."/>
            <person name="Grigoriev I.V."/>
            <person name="Stajich J.E."/>
            <person name="Spatafora J.W."/>
        </authorList>
    </citation>
    <scope>NUCLEOTIDE SEQUENCE [LARGE SCALE GENOMIC DNA]</scope>
    <source>
        <strain evidence="1">S191</strain>
    </source>
</reference>
<feature type="non-terminal residue" evidence="1">
    <location>
        <position position="186"/>
    </location>
</feature>
<protein>
    <submittedName>
        <fullName evidence="1">Uncharacterized protein</fullName>
    </submittedName>
</protein>
<proteinExistence type="predicted"/>
<dbReference type="EMBL" id="JAEFCI010000989">
    <property type="protein sequence ID" value="KAG5463200.1"/>
    <property type="molecule type" value="Genomic_DNA"/>
</dbReference>
<dbReference type="Proteomes" id="UP000673691">
    <property type="component" value="Unassembled WGS sequence"/>
</dbReference>
<dbReference type="OrthoDB" id="10263741at2759"/>
<accession>A0A8H8A1G6</accession>
<sequence length="186" mass="20471">MSTSGVFLASRKHSGSGDAASVPTRSHRSGVYNPVSLRSGFRNFRLNAGVHGNPLRLFSSSRVDKASHMESVAYDIEVEVDDPVRNRFMSILAATATGMEIQTFDDKVTSLAVVCLAENALTETSCISSRQISQCIQSISNSRLKRDFLLMFAKSPSSFMNKWIKSQANDLQLILGESKVGLEEYR</sequence>
<organism evidence="1 2">
    <name type="scientific">Olpidium bornovanus</name>
    <dbReference type="NCBI Taxonomy" id="278681"/>
    <lineage>
        <taxon>Eukaryota</taxon>
        <taxon>Fungi</taxon>
        <taxon>Fungi incertae sedis</taxon>
        <taxon>Olpidiomycota</taxon>
        <taxon>Olpidiomycotina</taxon>
        <taxon>Olpidiomycetes</taxon>
        <taxon>Olpidiales</taxon>
        <taxon>Olpidiaceae</taxon>
        <taxon>Olpidium</taxon>
    </lineage>
</organism>
<dbReference type="AlphaFoldDB" id="A0A8H8A1G6"/>